<comment type="caution">
    <text evidence="7">The sequence shown here is derived from an EMBL/GenBank/DDBJ whole genome shotgun (WGS) entry which is preliminary data.</text>
</comment>
<dbReference type="CDD" id="cd02440">
    <property type="entry name" value="AdoMet_MTases"/>
    <property type="match status" value="1"/>
</dbReference>
<dbReference type="PANTHER" id="PTHR11061:SF30">
    <property type="entry name" value="TRNA (URACIL(54)-C(5))-METHYLTRANSFERASE"/>
    <property type="match status" value="1"/>
</dbReference>
<feature type="binding site" evidence="4">
    <location>
        <position position="401"/>
    </location>
    <ligand>
        <name>S-adenosyl-L-methionine</name>
        <dbReference type="ChEBI" id="CHEBI:59789"/>
    </ligand>
</feature>
<accession>A0A4Y4AWZ4</accession>
<feature type="active site" description="Nucleophile" evidence="4">
    <location>
        <position position="428"/>
    </location>
</feature>
<keyword evidence="8" id="KW-1185">Reference proteome</keyword>
<keyword evidence="3 4" id="KW-0949">S-adenosyl-L-methionine</keyword>
<evidence type="ECO:0000256" key="2">
    <source>
        <dbReference type="ARBA" id="ARBA00022679"/>
    </source>
</evidence>
<dbReference type="Gene3D" id="3.40.50.150">
    <property type="entry name" value="Vaccinia Virus protein VP39"/>
    <property type="match status" value="1"/>
</dbReference>
<sequence>MGRKNTDKVVFHQIKVLDAGAKGVSVAKAPDGKVVFIPNVVPGDVVDVQTFKKRKAYYEGKAVKFHELSEHRVDPVCEHFGVCGGCKWQNMNYDQQLFYKHNEVKNHLQRIGKIELPEFEPILGSEKKFFYRNKMEFSFSNSRWLTEAEIGSDEDLGNRNALGFHIPKMWDKILDIKKCHLQEDPSNAIRNEVRDFANANNLTFFNPREHSGLLRTLMLRTASTGEIMLLIQFFENDKASRELLLDHLYAKFPQITSLQYVVNNKANDTLYDQDIKLYKGRDYILEEMEGLKFSINAKSFYQTNSDQAYELYKITRDFAGLTGNETVYDLYTGTGTIAQFVSKKAKKVIGVESVPDAIKDAKANAERNNIDNCEFYVGDMKVVFNDAFIAQHGQPDVIITDPPRDGMHKDVIEQIMKIAPEKVVYVSCNSATQARDLALMDEKYKVTKVRPVDMFPQTHHVENVVLLEKR</sequence>
<dbReference type="Gene3D" id="2.40.50.1070">
    <property type="match status" value="1"/>
</dbReference>
<dbReference type="InterPro" id="IPR030390">
    <property type="entry name" value="MeTrfase_TrmA_AS"/>
</dbReference>
<evidence type="ECO:0000256" key="1">
    <source>
        <dbReference type="ARBA" id="ARBA00022603"/>
    </source>
</evidence>
<dbReference type="GO" id="GO:0070475">
    <property type="term" value="P:rRNA base methylation"/>
    <property type="evidence" value="ECO:0007669"/>
    <property type="project" value="TreeGrafter"/>
</dbReference>
<keyword evidence="2 4" id="KW-0808">Transferase</keyword>
<dbReference type="EMBL" id="BJNP01000024">
    <property type="protein sequence ID" value="GEC72738.1"/>
    <property type="molecule type" value="Genomic_DNA"/>
</dbReference>
<dbReference type="STRING" id="983.SAMN05443543_10714"/>
<dbReference type="PANTHER" id="PTHR11061">
    <property type="entry name" value="RNA M5U METHYLTRANSFERASE"/>
    <property type="match status" value="1"/>
</dbReference>
<dbReference type="PROSITE" id="PS01231">
    <property type="entry name" value="TRMA_2"/>
    <property type="match status" value="1"/>
</dbReference>
<evidence type="ECO:0000259" key="6">
    <source>
        <dbReference type="PROSITE" id="PS50926"/>
    </source>
</evidence>
<reference evidence="7 8" key="1">
    <citation type="submission" date="2019-06" db="EMBL/GenBank/DDBJ databases">
        <title>Whole genome shotgun sequence of Flavobacterium flevense NBRC 14960.</title>
        <authorList>
            <person name="Hosoyama A."/>
            <person name="Uohara A."/>
            <person name="Ohji S."/>
            <person name="Ichikawa N."/>
        </authorList>
    </citation>
    <scope>NUCLEOTIDE SEQUENCE [LARGE SCALE GENOMIC DNA]</scope>
    <source>
        <strain evidence="7 8">NBRC 14960</strain>
    </source>
</reference>
<organism evidence="7 8">
    <name type="scientific">Flavobacterium flevense</name>
    <dbReference type="NCBI Taxonomy" id="983"/>
    <lineage>
        <taxon>Bacteria</taxon>
        <taxon>Pseudomonadati</taxon>
        <taxon>Bacteroidota</taxon>
        <taxon>Flavobacteriia</taxon>
        <taxon>Flavobacteriales</taxon>
        <taxon>Flavobacteriaceae</taxon>
        <taxon>Flavobacterium</taxon>
    </lineage>
</organism>
<dbReference type="RefSeq" id="WP_073245426.1">
    <property type="nucleotide sequence ID" value="NZ_BJNP01000024.1"/>
</dbReference>
<keyword evidence="1 4" id="KW-0489">Methyltransferase</keyword>
<feature type="binding site" evidence="4">
    <location>
        <position position="352"/>
    </location>
    <ligand>
        <name>S-adenosyl-L-methionine</name>
        <dbReference type="ChEBI" id="CHEBI:59789"/>
    </ligand>
</feature>
<name>A0A4Y4AWZ4_9FLAO</name>
<dbReference type="InterPro" id="IPR002792">
    <property type="entry name" value="TRAM_dom"/>
</dbReference>
<dbReference type="InterPro" id="IPR012340">
    <property type="entry name" value="NA-bd_OB-fold"/>
</dbReference>
<dbReference type="NCBIfam" id="TIGR00479">
    <property type="entry name" value="rumA"/>
    <property type="match status" value="1"/>
</dbReference>
<dbReference type="PROSITE" id="PS01230">
    <property type="entry name" value="TRMA_1"/>
    <property type="match status" value="1"/>
</dbReference>
<feature type="domain" description="TRAM" evidence="6">
    <location>
        <begin position="1"/>
        <end position="64"/>
    </location>
</feature>
<dbReference type="FunFam" id="3.40.50.150:FF:000009">
    <property type="entry name" value="23S rRNA (Uracil(1939)-C(5))-methyltransferase RlmD"/>
    <property type="match status" value="1"/>
</dbReference>
<dbReference type="SUPFAM" id="SSF50249">
    <property type="entry name" value="Nucleic acid-binding proteins"/>
    <property type="match status" value="1"/>
</dbReference>
<dbReference type="InterPro" id="IPR030391">
    <property type="entry name" value="MeTrfase_TrmA_CS"/>
</dbReference>
<feature type="active site" evidence="5">
    <location>
        <position position="428"/>
    </location>
</feature>
<dbReference type="Proteomes" id="UP000316775">
    <property type="component" value="Unassembled WGS sequence"/>
</dbReference>
<feature type="binding site" evidence="4">
    <location>
        <position position="302"/>
    </location>
    <ligand>
        <name>S-adenosyl-L-methionine</name>
        <dbReference type="ChEBI" id="CHEBI:59789"/>
    </ligand>
</feature>
<dbReference type="Pfam" id="PF05958">
    <property type="entry name" value="tRNA_U5-meth_tr"/>
    <property type="match status" value="1"/>
</dbReference>
<feature type="binding site" evidence="4">
    <location>
        <position position="331"/>
    </location>
    <ligand>
        <name>S-adenosyl-L-methionine</name>
        <dbReference type="ChEBI" id="CHEBI:59789"/>
    </ligand>
</feature>
<evidence type="ECO:0000256" key="5">
    <source>
        <dbReference type="PROSITE-ProRule" id="PRU10015"/>
    </source>
</evidence>
<dbReference type="Pfam" id="PF01938">
    <property type="entry name" value="TRAM"/>
    <property type="match status" value="1"/>
</dbReference>
<proteinExistence type="inferred from homology"/>
<dbReference type="PROSITE" id="PS50926">
    <property type="entry name" value="TRAM"/>
    <property type="match status" value="1"/>
</dbReference>
<evidence type="ECO:0000313" key="8">
    <source>
        <dbReference type="Proteomes" id="UP000316775"/>
    </source>
</evidence>
<evidence type="ECO:0000313" key="7">
    <source>
        <dbReference type="EMBL" id="GEC72738.1"/>
    </source>
</evidence>
<evidence type="ECO:0000256" key="3">
    <source>
        <dbReference type="ARBA" id="ARBA00022691"/>
    </source>
</evidence>
<dbReference type="PROSITE" id="PS51687">
    <property type="entry name" value="SAM_MT_RNA_M5U"/>
    <property type="match status" value="1"/>
</dbReference>
<dbReference type="OrthoDB" id="9804590at2"/>
<dbReference type="InterPro" id="IPR010280">
    <property type="entry name" value="U5_MeTrfase_fam"/>
</dbReference>
<dbReference type="GO" id="GO:0070041">
    <property type="term" value="F:rRNA (uridine-C5-)-methyltransferase activity"/>
    <property type="evidence" value="ECO:0007669"/>
    <property type="project" value="TreeGrafter"/>
</dbReference>
<dbReference type="SUPFAM" id="SSF53335">
    <property type="entry name" value="S-adenosyl-L-methionine-dependent methyltransferases"/>
    <property type="match status" value="1"/>
</dbReference>
<dbReference type="Gene3D" id="2.40.50.140">
    <property type="entry name" value="Nucleic acid-binding proteins"/>
    <property type="match status" value="1"/>
</dbReference>
<comment type="similarity">
    <text evidence="4">Belongs to the class I-like SAM-binding methyltransferase superfamily. RNA M5U methyltransferase family.</text>
</comment>
<dbReference type="InterPro" id="IPR029063">
    <property type="entry name" value="SAM-dependent_MTases_sf"/>
</dbReference>
<evidence type="ECO:0000256" key="4">
    <source>
        <dbReference type="PROSITE-ProRule" id="PRU01024"/>
    </source>
</evidence>
<gene>
    <name evidence="7" type="primary">trmA</name>
    <name evidence="7" type="ORF">FFL01_22770</name>
</gene>
<dbReference type="AlphaFoldDB" id="A0A4Y4AWZ4"/>
<protein>
    <submittedName>
        <fullName evidence="7">tRNA (Uracil-5-)-methyltransferase</fullName>
    </submittedName>
</protein>